<dbReference type="PANTHER" id="PTHR30485">
    <property type="entry name" value="NI/FE-HYDROGENASE 1 B-TYPE CYTOCHROME SUBUNIT"/>
    <property type="match status" value="1"/>
</dbReference>
<feature type="domain" description="Cytochrome b561 bacterial/Ni-hydrogenase" evidence="8">
    <location>
        <begin position="16"/>
        <end position="220"/>
    </location>
</feature>
<dbReference type="EMBL" id="WMEX01000005">
    <property type="protein sequence ID" value="MYL27228.1"/>
    <property type="molecule type" value="Genomic_DNA"/>
</dbReference>
<evidence type="ECO:0000256" key="6">
    <source>
        <dbReference type="SAM" id="MobiDB-lite"/>
    </source>
</evidence>
<feature type="transmembrane region" description="Helical" evidence="7">
    <location>
        <begin position="108"/>
        <end position="129"/>
    </location>
</feature>
<protein>
    <submittedName>
        <fullName evidence="9">Cytochrome B</fullName>
    </submittedName>
</protein>
<evidence type="ECO:0000256" key="1">
    <source>
        <dbReference type="ARBA" id="ARBA00004651"/>
    </source>
</evidence>
<dbReference type="AlphaFoldDB" id="A0A9X4YDC5"/>
<evidence type="ECO:0000256" key="7">
    <source>
        <dbReference type="SAM" id="Phobius"/>
    </source>
</evidence>
<feature type="transmembrane region" description="Helical" evidence="7">
    <location>
        <begin position="45"/>
        <end position="65"/>
    </location>
</feature>
<dbReference type="Proteomes" id="UP000460751">
    <property type="component" value="Unassembled WGS sequence"/>
</dbReference>
<feature type="transmembrane region" description="Helical" evidence="7">
    <location>
        <begin position="71"/>
        <end position="87"/>
    </location>
</feature>
<accession>A0A9X4YDC5</accession>
<evidence type="ECO:0000313" key="10">
    <source>
        <dbReference type="Proteomes" id="UP000460751"/>
    </source>
</evidence>
<dbReference type="InterPro" id="IPR051542">
    <property type="entry name" value="Hydrogenase_cytochrome"/>
</dbReference>
<keyword evidence="3 7" id="KW-0812">Transmembrane</keyword>
<dbReference type="InterPro" id="IPR011577">
    <property type="entry name" value="Cyt_b561_bac/Ni-Hgenase"/>
</dbReference>
<dbReference type="OrthoDB" id="196472at2"/>
<feature type="transmembrane region" description="Helical" evidence="7">
    <location>
        <begin position="186"/>
        <end position="207"/>
    </location>
</feature>
<evidence type="ECO:0000259" key="8">
    <source>
        <dbReference type="Pfam" id="PF01292"/>
    </source>
</evidence>
<feature type="transmembrane region" description="Helical" evidence="7">
    <location>
        <begin position="20"/>
        <end position="38"/>
    </location>
</feature>
<dbReference type="InterPro" id="IPR016174">
    <property type="entry name" value="Di-haem_cyt_TM"/>
</dbReference>
<organism evidence="9 10">
    <name type="scientific">Vreelandella halophila</name>
    <dbReference type="NCBI Taxonomy" id="86177"/>
    <lineage>
        <taxon>Bacteria</taxon>
        <taxon>Pseudomonadati</taxon>
        <taxon>Pseudomonadota</taxon>
        <taxon>Gammaproteobacteria</taxon>
        <taxon>Oceanospirillales</taxon>
        <taxon>Halomonadaceae</taxon>
        <taxon>Vreelandella</taxon>
    </lineage>
</organism>
<dbReference type="PANTHER" id="PTHR30485:SF2">
    <property type="entry name" value="BLL0597 PROTEIN"/>
    <property type="match status" value="1"/>
</dbReference>
<evidence type="ECO:0000256" key="3">
    <source>
        <dbReference type="ARBA" id="ARBA00022692"/>
    </source>
</evidence>
<evidence type="ECO:0000256" key="5">
    <source>
        <dbReference type="ARBA" id="ARBA00023136"/>
    </source>
</evidence>
<dbReference type="Gene3D" id="1.20.950.20">
    <property type="entry name" value="Transmembrane di-heme cytochromes, Chain C"/>
    <property type="match status" value="1"/>
</dbReference>
<sequence>MGSGEPTMNQDNQVRVWDPFIRIFHWLLVIAFFTAYLTEGEPEWLHAWAGYLIVGLLVLRIIWGFIGSEHARFSSFVFSPGTILAYLRDTIRGRAAYYRGHNPAGGAMILAIILSLLITSGAGMVVLAGEEGEGPLAGWLIATPEMQSGVAPGETHNKSEEGEEAHEEEEHEESALVETAEEVHELFANLTLALVILHVIAVIVESIRERQNLVRSMFTGYKRGH</sequence>
<dbReference type="GO" id="GO:0020037">
    <property type="term" value="F:heme binding"/>
    <property type="evidence" value="ECO:0007669"/>
    <property type="project" value="TreeGrafter"/>
</dbReference>
<proteinExistence type="predicted"/>
<dbReference type="GO" id="GO:0005886">
    <property type="term" value="C:plasma membrane"/>
    <property type="evidence" value="ECO:0007669"/>
    <property type="project" value="UniProtKB-SubCell"/>
</dbReference>
<keyword evidence="5 7" id="KW-0472">Membrane</keyword>
<dbReference type="GO" id="GO:0009055">
    <property type="term" value="F:electron transfer activity"/>
    <property type="evidence" value="ECO:0007669"/>
    <property type="project" value="InterPro"/>
</dbReference>
<gene>
    <name evidence="9" type="ORF">GLW01_10520</name>
</gene>
<feature type="region of interest" description="Disordered" evidence="6">
    <location>
        <begin position="149"/>
        <end position="175"/>
    </location>
</feature>
<evidence type="ECO:0000256" key="2">
    <source>
        <dbReference type="ARBA" id="ARBA00022475"/>
    </source>
</evidence>
<name>A0A9X4YDC5_9GAMM</name>
<comment type="caution">
    <text evidence="9">The sequence shown here is derived from an EMBL/GenBank/DDBJ whole genome shotgun (WGS) entry which is preliminary data.</text>
</comment>
<evidence type="ECO:0000256" key="4">
    <source>
        <dbReference type="ARBA" id="ARBA00022989"/>
    </source>
</evidence>
<keyword evidence="2" id="KW-1003">Cell membrane</keyword>
<reference evidence="9 10" key="1">
    <citation type="submission" date="2019-11" db="EMBL/GenBank/DDBJ databases">
        <title>Genome sequences of 17 halophilic strains isolated from different environments.</title>
        <authorList>
            <person name="Furrow R.E."/>
        </authorList>
    </citation>
    <scope>NUCLEOTIDE SEQUENCE [LARGE SCALE GENOMIC DNA]</scope>
    <source>
        <strain evidence="9 10">22507_15_FS</strain>
    </source>
</reference>
<feature type="compositionally biased region" description="Acidic residues" evidence="6">
    <location>
        <begin position="161"/>
        <end position="172"/>
    </location>
</feature>
<dbReference type="SUPFAM" id="SSF81342">
    <property type="entry name" value="Transmembrane di-heme cytochromes"/>
    <property type="match status" value="1"/>
</dbReference>
<keyword evidence="10" id="KW-1185">Reference proteome</keyword>
<keyword evidence="4 7" id="KW-1133">Transmembrane helix</keyword>
<evidence type="ECO:0000313" key="9">
    <source>
        <dbReference type="EMBL" id="MYL27228.1"/>
    </source>
</evidence>
<dbReference type="GO" id="GO:0022904">
    <property type="term" value="P:respiratory electron transport chain"/>
    <property type="evidence" value="ECO:0007669"/>
    <property type="project" value="InterPro"/>
</dbReference>
<comment type="subcellular location">
    <subcellularLocation>
        <location evidence="1">Cell membrane</location>
        <topology evidence="1">Multi-pass membrane protein</topology>
    </subcellularLocation>
</comment>
<dbReference type="Pfam" id="PF01292">
    <property type="entry name" value="Ni_hydr_CYTB"/>
    <property type="match status" value="1"/>
</dbReference>